<evidence type="ECO:0000256" key="1">
    <source>
        <dbReference type="SAM" id="SignalP"/>
    </source>
</evidence>
<evidence type="ECO:0000259" key="2">
    <source>
        <dbReference type="Pfam" id="PF07007"/>
    </source>
</evidence>
<keyword evidence="4" id="KW-1185">Reference proteome</keyword>
<feature type="signal peptide" evidence="1">
    <location>
        <begin position="1"/>
        <end position="23"/>
    </location>
</feature>
<dbReference type="RefSeq" id="WP_044834793.1">
    <property type="nucleotide sequence ID" value="NZ_CP059735.1"/>
</dbReference>
<evidence type="ECO:0000313" key="4">
    <source>
        <dbReference type="Proteomes" id="UP000032568"/>
    </source>
</evidence>
<dbReference type="KEGG" id="tact:SG35_016005"/>
<dbReference type="Proteomes" id="UP000032568">
    <property type="component" value="Chromosome"/>
</dbReference>
<proteinExistence type="predicted"/>
<reference evidence="3 4" key="2">
    <citation type="journal article" date="2022" name="Mar. Drugs">
        <title>Bioassay-Guided Fractionation Leads to the Detection of Cholic Acid Generated by the Rare Thalassomonas sp.</title>
        <authorList>
            <person name="Pheiffer F."/>
            <person name="Schneider Y.K."/>
            <person name="Hansen E.H."/>
            <person name="Andersen J.H."/>
            <person name="Isaksson J."/>
            <person name="Busche T."/>
            <person name="R C."/>
            <person name="Kalinowski J."/>
            <person name="Zyl L.V."/>
            <person name="Trindade M."/>
        </authorList>
    </citation>
    <scope>NUCLEOTIDE SEQUENCE [LARGE SCALE GENOMIC DNA]</scope>
    <source>
        <strain evidence="3 4">A5K-106</strain>
    </source>
</reference>
<dbReference type="Pfam" id="PF07007">
    <property type="entry name" value="LprI"/>
    <property type="match status" value="1"/>
</dbReference>
<evidence type="ECO:0000313" key="3">
    <source>
        <dbReference type="EMBL" id="WDD96868.1"/>
    </source>
</evidence>
<dbReference type="InterPro" id="IPR009739">
    <property type="entry name" value="LprI-like_N"/>
</dbReference>
<reference evidence="3 4" key="1">
    <citation type="journal article" date="2015" name="Genome Announc.">
        <title>Draft Genome Sequences of Marine Isolates of Thalassomonas viridans and Thalassomonas actiniarum.</title>
        <authorList>
            <person name="Olonade I."/>
            <person name="van Zyl L.J."/>
            <person name="Trindade M."/>
        </authorList>
    </citation>
    <scope>NUCLEOTIDE SEQUENCE [LARGE SCALE GENOMIC DNA]</scope>
    <source>
        <strain evidence="3 4">A5K-106</strain>
    </source>
</reference>
<protein>
    <submittedName>
        <fullName evidence="3">DUF1311 domain-containing protein</fullName>
    </submittedName>
</protein>
<name>A0AAE9YLI3_9GAMM</name>
<feature type="chain" id="PRO_5042197204" evidence="1">
    <location>
        <begin position="24"/>
        <end position="133"/>
    </location>
</feature>
<organism evidence="3 4">
    <name type="scientific">Thalassomonas actiniarum</name>
    <dbReference type="NCBI Taxonomy" id="485447"/>
    <lineage>
        <taxon>Bacteria</taxon>
        <taxon>Pseudomonadati</taxon>
        <taxon>Pseudomonadota</taxon>
        <taxon>Gammaproteobacteria</taxon>
        <taxon>Alteromonadales</taxon>
        <taxon>Colwelliaceae</taxon>
        <taxon>Thalassomonas</taxon>
    </lineage>
</organism>
<dbReference type="Gene3D" id="1.20.1270.180">
    <property type="match status" value="1"/>
</dbReference>
<sequence>MNKAITTCAGLLLLTLFSNSAMAAKTLAQCEKVKNDDSEYLQCLDIVKDSVERELQTWINNQVFKLEELALVTGRESALTMFKRSQSNFITFRENNCRWQYLALSPGKKAAPAYKKCFIDVSKTRIAELSRFD</sequence>
<accession>A0AAE9YLI3</accession>
<gene>
    <name evidence="3" type="ORF">SG35_016005</name>
</gene>
<dbReference type="AlphaFoldDB" id="A0AAE9YLI3"/>
<dbReference type="EMBL" id="CP059735">
    <property type="protein sequence ID" value="WDD96868.1"/>
    <property type="molecule type" value="Genomic_DNA"/>
</dbReference>
<keyword evidence="1" id="KW-0732">Signal</keyword>
<feature type="domain" description="Lysozyme inhibitor LprI-like N-terminal" evidence="2">
    <location>
        <begin position="30"/>
        <end position="129"/>
    </location>
</feature>